<name>A0A3M7SMJ4_BRAPC</name>
<sequence length="195" mass="23218">MCPREYPPPWRNGLSKVSGTIKRFKCGLSKNRLKKITKIKLDVKENRFIVLIGSLKLPIFYNDFYAFFLSIEFKFRTLNKKKYFFAQTQVNPSFSINIYRIPDSIVIFLYLNKFSLKSFQNAYGKKMRFLIKQMKKDFLSKHNNSSFFHEPLKTLPCYICHQFVRKTTLLTKKGPRFSHQMIHKTNNRNSLFSSL</sequence>
<gene>
    <name evidence="1" type="ORF">BpHYR1_025948</name>
</gene>
<dbReference type="Proteomes" id="UP000276133">
    <property type="component" value="Unassembled WGS sequence"/>
</dbReference>
<dbReference type="AlphaFoldDB" id="A0A3M7SMJ4"/>
<reference evidence="1 2" key="1">
    <citation type="journal article" date="2018" name="Sci. Rep.">
        <title>Genomic signatures of local adaptation to the degree of environmental predictability in rotifers.</title>
        <authorList>
            <person name="Franch-Gras L."/>
            <person name="Hahn C."/>
            <person name="Garcia-Roger E.M."/>
            <person name="Carmona M.J."/>
            <person name="Serra M."/>
            <person name="Gomez A."/>
        </authorList>
    </citation>
    <scope>NUCLEOTIDE SEQUENCE [LARGE SCALE GENOMIC DNA]</scope>
    <source>
        <strain evidence="1">HYR1</strain>
    </source>
</reference>
<evidence type="ECO:0000313" key="1">
    <source>
        <dbReference type="EMBL" id="RNA36870.1"/>
    </source>
</evidence>
<organism evidence="1 2">
    <name type="scientific">Brachionus plicatilis</name>
    <name type="common">Marine rotifer</name>
    <name type="synonym">Brachionus muelleri</name>
    <dbReference type="NCBI Taxonomy" id="10195"/>
    <lineage>
        <taxon>Eukaryota</taxon>
        <taxon>Metazoa</taxon>
        <taxon>Spiralia</taxon>
        <taxon>Gnathifera</taxon>
        <taxon>Rotifera</taxon>
        <taxon>Eurotatoria</taxon>
        <taxon>Monogononta</taxon>
        <taxon>Pseudotrocha</taxon>
        <taxon>Ploima</taxon>
        <taxon>Brachionidae</taxon>
        <taxon>Brachionus</taxon>
    </lineage>
</organism>
<proteinExistence type="predicted"/>
<protein>
    <submittedName>
        <fullName evidence="1">Uncharacterized protein</fullName>
    </submittedName>
</protein>
<dbReference type="EMBL" id="REGN01001117">
    <property type="protein sequence ID" value="RNA36870.1"/>
    <property type="molecule type" value="Genomic_DNA"/>
</dbReference>
<accession>A0A3M7SMJ4</accession>
<keyword evidence="2" id="KW-1185">Reference proteome</keyword>
<evidence type="ECO:0000313" key="2">
    <source>
        <dbReference type="Proteomes" id="UP000276133"/>
    </source>
</evidence>
<comment type="caution">
    <text evidence="1">The sequence shown here is derived from an EMBL/GenBank/DDBJ whole genome shotgun (WGS) entry which is preliminary data.</text>
</comment>